<evidence type="ECO:0000256" key="4">
    <source>
        <dbReference type="ARBA" id="ARBA00022982"/>
    </source>
</evidence>
<dbReference type="Pfam" id="PF13442">
    <property type="entry name" value="Cytochrome_CBB3"/>
    <property type="match status" value="1"/>
</dbReference>
<dbReference type="Gene3D" id="1.10.760.10">
    <property type="entry name" value="Cytochrome c-like domain"/>
    <property type="match status" value="1"/>
</dbReference>
<feature type="signal peptide" evidence="7">
    <location>
        <begin position="1"/>
        <end position="22"/>
    </location>
</feature>
<feature type="chain" id="PRO_5045089743" evidence="7">
    <location>
        <begin position="23"/>
        <end position="107"/>
    </location>
</feature>
<keyword evidence="1" id="KW-0813">Transport</keyword>
<evidence type="ECO:0000313" key="10">
    <source>
        <dbReference type="Proteomes" id="UP000769617"/>
    </source>
</evidence>
<dbReference type="InterPro" id="IPR009056">
    <property type="entry name" value="Cyt_c-like_dom"/>
</dbReference>
<gene>
    <name evidence="9" type="ORF">KPL81_15890</name>
</gene>
<dbReference type="Proteomes" id="UP000769617">
    <property type="component" value="Unassembled WGS sequence"/>
</dbReference>
<keyword evidence="7" id="KW-0732">Signal</keyword>
<evidence type="ECO:0000259" key="8">
    <source>
        <dbReference type="PROSITE" id="PS51007"/>
    </source>
</evidence>
<evidence type="ECO:0000256" key="3">
    <source>
        <dbReference type="ARBA" id="ARBA00022723"/>
    </source>
</evidence>
<feature type="domain" description="Cytochrome c" evidence="8">
    <location>
        <begin position="26"/>
        <end position="106"/>
    </location>
</feature>
<keyword evidence="3 6" id="KW-0479">Metal-binding</keyword>
<dbReference type="SUPFAM" id="SSF46626">
    <property type="entry name" value="Cytochrome c"/>
    <property type="match status" value="1"/>
</dbReference>
<proteinExistence type="predicted"/>
<dbReference type="InterPro" id="IPR002323">
    <property type="entry name" value="Cyt_CIE"/>
</dbReference>
<evidence type="ECO:0000256" key="6">
    <source>
        <dbReference type="PROSITE-ProRule" id="PRU00433"/>
    </source>
</evidence>
<dbReference type="PROSITE" id="PS51007">
    <property type="entry name" value="CYTC"/>
    <property type="match status" value="1"/>
</dbReference>
<evidence type="ECO:0000256" key="7">
    <source>
        <dbReference type="SAM" id="SignalP"/>
    </source>
</evidence>
<keyword evidence="4" id="KW-0249">Electron transport</keyword>
<dbReference type="PRINTS" id="PR00607">
    <property type="entry name" value="CYTCHROMECIE"/>
</dbReference>
<comment type="caution">
    <text evidence="9">The sequence shown here is derived from an EMBL/GenBank/DDBJ whole genome shotgun (WGS) entry which is preliminary data.</text>
</comment>
<evidence type="ECO:0000256" key="1">
    <source>
        <dbReference type="ARBA" id="ARBA00022448"/>
    </source>
</evidence>
<dbReference type="PANTHER" id="PTHR40942:SF4">
    <property type="entry name" value="CYTOCHROME C5"/>
    <property type="match status" value="1"/>
</dbReference>
<organism evidence="9 10">
    <name type="scientific">Billgrantia antri</name>
    <dbReference type="NCBI Taxonomy" id="2846777"/>
    <lineage>
        <taxon>Bacteria</taxon>
        <taxon>Pseudomonadati</taxon>
        <taxon>Pseudomonadota</taxon>
        <taxon>Gammaproteobacteria</taxon>
        <taxon>Oceanospirillales</taxon>
        <taxon>Halomonadaceae</taxon>
        <taxon>Billgrantia</taxon>
    </lineage>
</organism>
<dbReference type="InterPro" id="IPR036909">
    <property type="entry name" value="Cyt_c-like_dom_sf"/>
</dbReference>
<protein>
    <submittedName>
        <fullName evidence="9">C-type cytochrome</fullName>
    </submittedName>
</protein>
<keyword evidence="2 6" id="KW-0349">Heme</keyword>
<evidence type="ECO:0000256" key="5">
    <source>
        <dbReference type="ARBA" id="ARBA00023004"/>
    </source>
</evidence>
<name>A0ABS6ZRE6_9GAMM</name>
<dbReference type="PANTHER" id="PTHR40942">
    <property type="match status" value="1"/>
</dbReference>
<keyword evidence="10" id="KW-1185">Reference proteome</keyword>
<dbReference type="EMBL" id="JAHYCA010000006">
    <property type="protein sequence ID" value="MBW6392635.1"/>
    <property type="molecule type" value="Genomic_DNA"/>
</dbReference>
<sequence length="107" mass="11076">MENTMKLVAAALLAGASTLAFTATVQANADGEAVYNQACMACHMTGAAGAPIRGDADAWAPRVEKGIDTLYTHAIEGFNAMPPKGGQMGLSDEEVKAAVDFMVEPVM</sequence>
<accession>A0ABS6ZRE6</accession>
<reference evidence="9 10" key="1">
    <citation type="submission" date="2021-07" db="EMBL/GenBank/DDBJ databases">
        <authorList>
            <person name="So Y."/>
        </authorList>
    </citation>
    <scope>NUCLEOTIDE SEQUENCE [LARGE SCALE GENOMIC DNA]</scope>
    <source>
        <strain evidence="9 10">Y3S6</strain>
    </source>
</reference>
<evidence type="ECO:0000256" key="2">
    <source>
        <dbReference type="ARBA" id="ARBA00022617"/>
    </source>
</evidence>
<evidence type="ECO:0000313" key="9">
    <source>
        <dbReference type="EMBL" id="MBW6392635.1"/>
    </source>
</evidence>
<keyword evidence="5 6" id="KW-0408">Iron</keyword>